<protein>
    <submittedName>
        <fullName evidence="2">Uncharacterized protein</fullName>
    </submittedName>
</protein>
<dbReference type="Proteomes" id="UP001500621">
    <property type="component" value="Unassembled WGS sequence"/>
</dbReference>
<keyword evidence="3" id="KW-1185">Reference proteome</keyword>
<organism evidence="2 3">
    <name type="scientific">Nocardioides nanhaiensis</name>
    <dbReference type="NCBI Taxonomy" id="1476871"/>
    <lineage>
        <taxon>Bacteria</taxon>
        <taxon>Bacillati</taxon>
        <taxon>Actinomycetota</taxon>
        <taxon>Actinomycetes</taxon>
        <taxon>Propionibacteriales</taxon>
        <taxon>Nocardioidaceae</taxon>
        <taxon>Nocardioides</taxon>
    </lineage>
</organism>
<feature type="transmembrane region" description="Helical" evidence="1">
    <location>
        <begin position="15"/>
        <end position="37"/>
    </location>
</feature>
<evidence type="ECO:0000256" key="1">
    <source>
        <dbReference type="SAM" id="Phobius"/>
    </source>
</evidence>
<evidence type="ECO:0000313" key="3">
    <source>
        <dbReference type="Proteomes" id="UP001500621"/>
    </source>
</evidence>
<comment type="caution">
    <text evidence="2">The sequence shown here is derived from an EMBL/GenBank/DDBJ whole genome shotgun (WGS) entry which is preliminary data.</text>
</comment>
<dbReference type="EMBL" id="BAABIM010000003">
    <property type="protein sequence ID" value="GAA4689097.1"/>
    <property type="molecule type" value="Genomic_DNA"/>
</dbReference>
<reference evidence="3" key="1">
    <citation type="journal article" date="2019" name="Int. J. Syst. Evol. Microbiol.">
        <title>The Global Catalogue of Microorganisms (GCM) 10K type strain sequencing project: providing services to taxonomists for standard genome sequencing and annotation.</title>
        <authorList>
            <consortium name="The Broad Institute Genomics Platform"/>
            <consortium name="The Broad Institute Genome Sequencing Center for Infectious Disease"/>
            <person name="Wu L."/>
            <person name="Ma J."/>
        </authorList>
    </citation>
    <scope>NUCLEOTIDE SEQUENCE [LARGE SCALE GENOMIC DNA]</scope>
    <source>
        <strain evidence="3">JCM 18127</strain>
    </source>
</reference>
<keyword evidence="1" id="KW-1133">Transmembrane helix</keyword>
<keyword evidence="1" id="KW-0472">Membrane</keyword>
<name>A0ABP8WIV9_9ACTN</name>
<gene>
    <name evidence="2" type="ORF">GCM10023226_28660</name>
</gene>
<proteinExistence type="predicted"/>
<dbReference type="RefSeq" id="WP_345267031.1">
    <property type="nucleotide sequence ID" value="NZ_BAABIM010000003.1"/>
</dbReference>
<evidence type="ECO:0000313" key="2">
    <source>
        <dbReference type="EMBL" id="GAA4689097.1"/>
    </source>
</evidence>
<keyword evidence="1" id="KW-0812">Transmembrane</keyword>
<sequence length="159" mass="16821">MSTPEPPRPRPRLRVLGYVAAWLLAATAAVSVGVIAVSSVGASLRDRGPTVNEAIAQAQRTDAGDGRLVPPVDAERVRGEITDEFGAFVVECQGVVATGVSADPVDGWRTVSFESGPDDDVDAVFSKGGRSIEVEVFCNRGEPTVSDLERNELPDLEDD</sequence>
<accession>A0ABP8WIV9</accession>